<accession>A0A1G6SSL1</accession>
<gene>
    <name evidence="5" type="ORF">SAMN05216323_11015</name>
</gene>
<comment type="cofactor">
    <cofactor evidence="1">
        <name>FAD</name>
        <dbReference type="ChEBI" id="CHEBI:57692"/>
    </cofactor>
</comment>
<dbReference type="RefSeq" id="WP_092440907.1">
    <property type="nucleotide sequence ID" value="NZ_FMYP01000101.1"/>
</dbReference>
<dbReference type="SUPFAM" id="SSF51905">
    <property type="entry name" value="FAD/NAD(P)-binding domain"/>
    <property type="match status" value="1"/>
</dbReference>
<dbReference type="PROSITE" id="PS51257">
    <property type="entry name" value="PROKAR_LIPOPROTEIN"/>
    <property type="match status" value="1"/>
</dbReference>
<feature type="domain" description="FAD-binding" evidence="4">
    <location>
        <begin position="9"/>
        <end position="347"/>
    </location>
</feature>
<dbReference type="Gene3D" id="3.40.30.120">
    <property type="match status" value="1"/>
</dbReference>
<dbReference type="PRINTS" id="PR00420">
    <property type="entry name" value="RNGMNOXGNASE"/>
</dbReference>
<dbReference type="PANTHER" id="PTHR43004">
    <property type="entry name" value="TRK SYSTEM POTASSIUM UPTAKE PROTEIN"/>
    <property type="match status" value="1"/>
</dbReference>
<evidence type="ECO:0000259" key="4">
    <source>
        <dbReference type="Pfam" id="PF01494"/>
    </source>
</evidence>
<dbReference type="Pfam" id="PF01494">
    <property type="entry name" value="FAD_binding_3"/>
    <property type="match status" value="1"/>
</dbReference>
<dbReference type="InterPro" id="IPR050641">
    <property type="entry name" value="RIFMO-like"/>
</dbReference>
<dbReference type="Gene3D" id="3.50.50.60">
    <property type="entry name" value="FAD/NAD(P)-binding domain"/>
    <property type="match status" value="1"/>
</dbReference>
<dbReference type="STRING" id="1640674.SAMN05216323_11015"/>
<evidence type="ECO:0000256" key="3">
    <source>
        <dbReference type="ARBA" id="ARBA00022827"/>
    </source>
</evidence>
<protein>
    <submittedName>
        <fullName evidence="5">2-polyprenyl-6-methoxyphenol hydroxylase</fullName>
    </submittedName>
</protein>
<reference evidence="5 6" key="1">
    <citation type="submission" date="2016-09" db="EMBL/GenBank/DDBJ databases">
        <authorList>
            <person name="Capua I."/>
            <person name="De Benedictis P."/>
            <person name="Joannis T."/>
            <person name="Lombin L.H."/>
            <person name="Cattoli G."/>
        </authorList>
    </citation>
    <scope>NUCLEOTIDE SEQUENCE [LARGE SCALE GENOMIC DNA]</scope>
    <source>
        <strain evidence="5 6">A7P-90m</strain>
    </source>
</reference>
<dbReference type="Gene3D" id="3.30.70.2450">
    <property type="match status" value="1"/>
</dbReference>
<dbReference type="InterPro" id="IPR002938">
    <property type="entry name" value="FAD-bd"/>
</dbReference>
<organism evidence="5 6">
    <name type="scientific">Williamwhitmania taraxaci</name>
    <dbReference type="NCBI Taxonomy" id="1640674"/>
    <lineage>
        <taxon>Bacteria</taxon>
        <taxon>Pseudomonadati</taxon>
        <taxon>Bacteroidota</taxon>
        <taxon>Bacteroidia</taxon>
        <taxon>Bacteroidales</taxon>
        <taxon>Williamwhitmaniaceae</taxon>
        <taxon>Williamwhitmania</taxon>
    </lineage>
</organism>
<keyword evidence="6" id="KW-1185">Reference proteome</keyword>
<dbReference type="InterPro" id="IPR036188">
    <property type="entry name" value="FAD/NAD-bd_sf"/>
</dbReference>
<evidence type="ECO:0000313" key="5">
    <source>
        <dbReference type="EMBL" id="SDD19920.1"/>
    </source>
</evidence>
<evidence type="ECO:0000256" key="1">
    <source>
        <dbReference type="ARBA" id="ARBA00001974"/>
    </source>
</evidence>
<dbReference type="PANTHER" id="PTHR43004:SF19">
    <property type="entry name" value="BINDING MONOOXYGENASE, PUTATIVE (JCVI)-RELATED"/>
    <property type="match status" value="1"/>
</dbReference>
<keyword evidence="3" id="KW-0274">FAD</keyword>
<dbReference type="AlphaFoldDB" id="A0A1G6SSL1"/>
<name>A0A1G6SSL1_9BACT</name>
<dbReference type="GO" id="GO:0071949">
    <property type="term" value="F:FAD binding"/>
    <property type="evidence" value="ECO:0007669"/>
    <property type="project" value="InterPro"/>
</dbReference>
<proteinExistence type="predicted"/>
<dbReference type="Proteomes" id="UP000199452">
    <property type="component" value="Unassembled WGS sequence"/>
</dbReference>
<evidence type="ECO:0000313" key="6">
    <source>
        <dbReference type="Proteomes" id="UP000199452"/>
    </source>
</evidence>
<sequence>MESDEKITVDVLIAGAGPAGLMMACQLALQNISFRIIDKKTSPAIYSGALIVHARTLEIFHQMGIAEKAMKAGTTAKTINIQFNHLRDTTVVDISEFGKGLTLFPHLLMLEQWQTETLLIEFLNEHGHSVENNTTLLTFTQDNEGITSEIQKSNGTTEIIKSRFLIGADGNNSLVRTRLKIPFPGKTHKARLFITDCEAKLSLAANQIFFSFANDYTAGFFPLPDNRWRIDGLIPAIQKEEKVEFDDVKNFFGNPIHFGIELHHPQWFSIFRSHSRCAKSFRQNRCLLVGDAAHVHSPVGAQGMNTGLQDAHNLAWKLAFYIHEKALEDLLDTYQKERRPLALNIIRHTDLAYSFMANNFFFVRFFRLKLAPLLLPMVITWFKKNIALRTKIFISLSGIGIKYKNSILTDSLSSVSFPAHSPKPGDRLPYLTYEMAGRSCALNDGLDSRTFHLLIFGKQELPSPFQAVVDLYTDVISIKYIAYESSTHTLFKSLGLENEGCYFVRPDLYIAWRSREFDFVSLSNYLRKFLK</sequence>
<evidence type="ECO:0000256" key="2">
    <source>
        <dbReference type="ARBA" id="ARBA00022630"/>
    </source>
</evidence>
<dbReference type="OrthoDB" id="9766816at2"/>
<dbReference type="EMBL" id="FMYP01000101">
    <property type="protein sequence ID" value="SDD19920.1"/>
    <property type="molecule type" value="Genomic_DNA"/>
</dbReference>
<dbReference type="GO" id="GO:0016709">
    <property type="term" value="F:oxidoreductase activity, acting on paired donors, with incorporation or reduction of molecular oxygen, NAD(P)H as one donor, and incorporation of one atom of oxygen"/>
    <property type="evidence" value="ECO:0007669"/>
    <property type="project" value="UniProtKB-ARBA"/>
</dbReference>
<keyword evidence="2" id="KW-0285">Flavoprotein</keyword>